<evidence type="ECO:0000256" key="7">
    <source>
        <dbReference type="SAM" id="Phobius"/>
    </source>
</evidence>
<evidence type="ECO:0000256" key="5">
    <source>
        <dbReference type="ARBA" id="ARBA00023242"/>
    </source>
</evidence>
<feature type="transmembrane region" description="Helical" evidence="7">
    <location>
        <begin position="153"/>
        <end position="173"/>
    </location>
</feature>
<evidence type="ECO:0000256" key="4">
    <source>
        <dbReference type="ARBA" id="ARBA00023136"/>
    </source>
</evidence>
<evidence type="ECO:0000256" key="1">
    <source>
        <dbReference type="ARBA" id="ARBA00007387"/>
    </source>
</evidence>
<dbReference type="PANTHER" id="PTHR12265:SF30">
    <property type="entry name" value="TRANSMEMBRANE PROTEIN 53"/>
    <property type="match status" value="1"/>
</dbReference>
<dbReference type="PANTHER" id="PTHR12265">
    <property type="entry name" value="TRANSMEMBRANE PROTEIN 53"/>
    <property type="match status" value="1"/>
</dbReference>
<evidence type="ECO:0000313" key="9">
    <source>
        <dbReference type="Proteomes" id="UP000614601"/>
    </source>
</evidence>
<gene>
    <name evidence="8" type="ORF">BOKJ2_LOCUS5498</name>
</gene>
<proteinExistence type="inferred from homology"/>
<keyword evidence="2 7" id="KW-0812">Transmembrane</keyword>
<evidence type="ECO:0000256" key="6">
    <source>
        <dbReference type="ARBA" id="ARBA00034303"/>
    </source>
</evidence>
<dbReference type="InterPro" id="IPR029058">
    <property type="entry name" value="AB_hydrolase_fold"/>
</dbReference>
<dbReference type="Proteomes" id="UP000783686">
    <property type="component" value="Unassembled WGS sequence"/>
</dbReference>
<dbReference type="Pfam" id="PF05705">
    <property type="entry name" value="DUF829"/>
    <property type="match status" value="1"/>
</dbReference>
<comment type="similarity">
    <text evidence="1">Belongs to the TMEM53 family.</text>
</comment>
<dbReference type="SUPFAM" id="SSF53474">
    <property type="entry name" value="alpha/beta-Hydrolases"/>
    <property type="match status" value="1"/>
</dbReference>
<organism evidence="8 9">
    <name type="scientific">Bursaphelenchus okinawaensis</name>
    <dbReference type="NCBI Taxonomy" id="465554"/>
    <lineage>
        <taxon>Eukaryota</taxon>
        <taxon>Metazoa</taxon>
        <taxon>Ecdysozoa</taxon>
        <taxon>Nematoda</taxon>
        <taxon>Chromadorea</taxon>
        <taxon>Rhabditida</taxon>
        <taxon>Tylenchina</taxon>
        <taxon>Tylenchomorpha</taxon>
        <taxon>Aphelenchoidea</taxon>
        <taxon>Aphelenchoididae</taxon>
        <taxon>Bursaphelenchus</taxon>
    </lineage>
</organism>
<dbReference type="InterPro" id="IPR008547">
    <property type="entry name" value="DUF829_TMEM53"/>
</dbReference>
<evidence type="ECO:0000256" key="2">
    <source>
        <dbReference type="ARBA" id="ARBA00022692"/>
    </source>
</evidence>
<name>A0A811KD50_9BILA</name>
<protein>
    <recommendedName>
        <fullName evidence="10">Transmembrane protein 53</fullName>
    </recommendedName>
</protein>
<keyword evidence="3 7" id="KW-1133">Transmembrane helix</keyword>
<dbReference type="EMBL" id="CAJFDH010000003">
    <property type="protein sequence ID" value="CAD5214248.1"/>
    <property type="molecule type" value="Genomic_DNA"/>
</dbReference>
<evidence type="ECO:0000313" key="8">
    <source>
        <dbReference type="EMBL" id="CAD5214248.1"/>
    </source>
</evidence>
<keyword evidence="5" id="KW-0539">Nucleus</keyword>
<dbReference type="OrthoDB" id="77878at2759"/>
<keyword evidence="9" id="KW-1185">Reference proteome</keyword>
<accession>A0A811KD50</accession>
<evidence type="ECO:0000256" key="3">
    <source>
        <dbReference type="ARBA" id="ARBA00022989"/>
    </source>
</evidence>
<dbReference type="GO" id="GO:0005640">
    <property type="term" value="C:nuclear outer membrane"/>
    <property type="evidence" value="ECO:0007669"/>
    <property type="project" value="UniProtKB-SubCell"/>
</dbReference>
<comment type="caution">
    <text evidence="8">The sequence shown here is derived from an EMBL/GenBank/DDBJ whole genome shotgun (WGS) entry which is preliminary data.</text>
</comment>
<dbReference type="EMBL" id="CAJFCW020000003">
    <property type="protein sequence ID" value="CAG9102387.1"/>
    <property type="molecule type" value="Genomic_DNA"/>
</dbReference>
<dbReference type="AlphaFoldDB" id="A0A811KD50"/>
<comment type="subcellular location">
    <subcellularLocation>
        <location evidence="6">Nucleus outer membrane</location>
        <topology evidence="6">Single-pass membrane protein</topology>
    </subcellularLocation>
</comment>
<reference evidence="8" key="1">
    <citation type="submission" date="2020-09" db="EMBL/GenBank/DDBJ databases">
        <authorList>
            <person name="Kikuchi T."/>
        </authorList>
    </citation>
    <scope>NUCLEOTIDE SEQUENCE</scope>
    <source>
        <strain evidence="8">SH1</strain>
    </source>
</reference>
<dbReference type="Proteomes" id="UP000614601">
    <property type="component" value="Unassembled WGS sequence"/>
</dbReference>
<sequence>MAESVVEQRGSSKTKVKVFMIGWAGCNDRYLSKYAPVYQRLGTEPHMACPQLYQGLYLRVTPKVVRKYFEEIDTIITEASEDTQIVFHIFSNNGTGIFAYLWDMIGKERSHWKQQIQGIIFDSGPATAENPLVWTKASYYTNVPPTQHGTLTYLLHMILLAPFFIFYVAYIKLRGLVDPGYRKKVLPNNLLESFDDLPQNQLFLYSEKDAVCDHTLISHFINIQLAKGKLVETKCWPSSGHVAHLRRYPDEYSELCKSFVEKCFGTKFNV</sequence>
<keyword evidence="4 7" id="KW-0472">Membrane</keyword>
<evidence type="ECO:0008006" key="10">
    <source>
        <dbReference type="Google" id="ProtNLM"/>
    </source>
</evidence>